<evidence type="ECO:0000313" key="3">
    <source>
        <dbReference type="EMBL" id="MBA9058290.1"/>
    </source>
</evidence>
<gene>
    <name evidence="3" type="ORF">HDA42_007468</name>
</gene>
<dbReference type="GO" id="GO:0006313">
    <property type="term" value="P:DNA transposition"/>
    <property type="evidence" value="ECO:0007669"/>
    <property type="project" value="InterPro"/>
</dbReference>
<name>A0A7W3RQB3_STRMR</name>
<dbReference type="GO" id="GO:0003677">
    <property type="term" value="F:DNA binding"/>
    <property type="evidence" value="ECO:0007669"/>
    <property type="project" value="InterPro"/>
</dbReference>
<sequence length="127" mass="14558">MLKKVRVRQPVGHPRTRPDAVAGDKAYSSRGNRAYLRRRQVKAVIPEKEDQAANRKKKGSRGGRPVGHDTDLYKARNTVERLINKLKAWRGIATRYDKSPQRYLAGLHLRASMIWINDVTRTVCDHS</sequence>
<feature type="region of interest" description="Disordered" evidence="1">
    <location>
        <begin position="1"/>
        <end position="27"/>
    </location>
</feature>
<dbReference type="EMBL" id="JACJIJ010000002">
    <property type="protein sequence ID" value="MBA9058290.1"/>
    <property type="molecule type" value="Genomic_DNA"/>
</dbReference>
<comment type="caution">
    <text evidence="3">The sequence shown here is derived from an EMBL/GenBank/DDBJ whole genome shotgun (WGS) entry which is preliminary data.</text>
</comment>
<evidence type="ECO:0000256" key="1">
    <source>
        <dbReference type="SAM" id="MobiDB-lite"/>
    </source>
</evidence>
<organism evidence="3 4">
    <name type="scientific">Streptomyces murinus</name>
    <dbReference type="NCBI Taxonomy" id="33900"/>
    <lineage>
        <taxon>Bacteria</taxon>
        <taxon>Bacillati</taxon>
        <taxon>Actinomycetota</taxon>
        <taxon>Actinomycetes</taxon>
        <taxon>Kitasatosporales</taxon>
        <taxon>Streptomycetaceae</taxon>
        <taxon>Streptomyces</taxon>
    </lineage>
</organism>
<feature type="region of interest" description="Disordered" evidence="1">
    <location>
        <begin position="45"/>
        <end position="70"/>
    </location>
</feature>
<protein>
    <submittedName>
        <fullName evidence="3">Transposase</fullName>
    </submittedName>
</protein>
<keyword evidence="4" id="KW-1185">Reference proteome</keyword>
<dbReference type="Proteomes" id="UP000577386">
    <property type="component" value="Unassembled WGS sequence"/>
</dbReference>
<reference evidence="3 4" key="1">
    <citation type="submission" date="2020-08" db="EMBL/GenBank/DDBJ databases">
        <title>Sequencing the genomes of 1000 actinobacteria strains.</title>
        <authorList>
            <person name="Klenk H.-P."/>
        </authorList>
    </citation>
    <scope>NUCLEOTIDE SEQUENCE [LARGE SCALE GENOMIC DNA]</scope>
    <source>
        <strain evidence="3 4">DSM 41827</strain>
    </source>
</reference>
<proteinExistence type="predicted"/>
<dbReference type="PANTHER" id="PTHR30007:SF1">
    <property type="entry name" value="BLR1914 PROTEIN"/>
    <property type="match status" value="1"/>
</dbReference>
<accession>A0A7W3RQB3</accession>
<evidence type="ECO:0000259" key="2">
    <source>
        <dbReference type="Pfam" id="PF01609"/>
    </source>
</evidence>
<feature type="domain" description="Transposase IS4-like" evidence="2">
    <location>
        <begin position="15"/>
        <end position="99"/>
    </location>
</feature>
<dbReference type="AlphaFoldDB" id="A0A7W3RQB3"/>
<dbReference type="InterPro" id="IPR002559">
    <property type="entry name" value="Transposase_11"/>
</dbReference>
<evidence type="ECO:0000313" key="4">
    <source>
        <dbReference type="Proteomes" id="UP000577386"/>
    </source>
</evidence>
<dbReference type="PANTHER" id="PTHR30007">
    <property type="entry name" value="PHP DOMAIN PROTEIN"/>
    <property type="match status" value="1"/>
</dbReference>
<dbReference type="GO" id="GO:0004803">
    <property type="term" value="F:transposase activity"/>
    <property type="evidence" value="ECO:0007669"/>
    <property type="project" value="InterPro"/>
</dbReference>
<dbReference type="Pfam" id="PF01609">
    <property type="entry name" value="DDE_Tnp_1"/>
    <property type="match status" value="1"/>
</dbReference>